<reference evidence="2" key="1">
    <citation type="submission" date="2014-09" db="EMBL/GenBank/DDBJ databases">
        <authorList>
            <person name="Magalhaes I.L.F."/>
            <person name="Oliveira U."/>
            <person name="Santos F.R."/>
            <person name="Vidigal T.H.D.A."/>
            <person name="Brescovit A.D."/>
            <person name="Santos A.J."/>
        </authorList>
    </citation>
    <scope>NUCLEOTIDE SEQUENCE</scope>
    <source>
        <tissue evidence="2">Shoot tissue taken approximately 20 cm above the soil surface</tissue>
    </source>
</reference>
<reference evidence="2" key="2">
    <citation type="journal article" date="2015" name="Data Brief">
        <title>Shoot transcriptome of the giant reed, Arundo donax.</title>
        <authorList>
            <person name="Barrero R.A."/>
            <person name="Guerrero F.D."/>
            <person name="Moolhuijzen P."/>
            <person name="Goolsby J.A."/>
            <person name="Tidwell J."/>
            <person name="Bellgard S.E."/>
            <person name="Bellgard M.I."/>
        </authorList>
    </citation>
    <scope>NUCLEOTIDE SEQUENCE</scope>
    <source>
        <tissue evidence="2">Shoot tissue taken approximately 20 cm above the soil surface</tissue>
    </source>
</reference>
<keyword evidence="1" id="KW-0732">Signal</keyword>
<protein>
    <recommendedName>
        <fullName evidence="3">Secreted protein</fullName>
    </recommendedName>
</protein>
<dbReference type="EMBL" id="GBRH01194294">
    <property type="protein sequence ID" value="JAE03602.1"/>
    <property type="molecule type" value="Transcribed_RNA"/>
</dbReference>
<organism evidence="2">
    <name type="scientific">Arundo donax</name>
    <name type="common">Giant reed</name>
    <name type="synonym">Donax arundinaceus</name>
    <dbReference type="NCBI Taxonomy" id="35708"/>
    <lineage>
        <taxon>Eukaryota</taxon>
        <taxon>Viridiplantae</taxon>
        <taxon>Streptophyta</taxon>
        <taxon>Embryophyta</taxon>
        <taxon>Tracheophyta</taxon>
        <taxon>Spermatophyta</taxon>
        <taxon>Magnoliopsida</taxon>
        <taxon>Liliopsida</taxon>
        <taxon>Poales</taxon>
        <taxon>Poaceae</taxon>
        <taxon>PACMAD clade</taxon>
        <taxon>Arundinoideae</taxon>
        <taxon>Arundineae</taxon>
        <taxon>Arundo</taxon>
    </lineage>
</organism>
<name>A0A0A9EU73_ARUDO</name>
<evidence type="ECO:0000313" key="2">
    <source>
        <dbReference type="EMBL" id="JAE03602.1"/>
    </source>
</evidence>
<feature type="chain" id="PRO_5002045547" description="Secreted protein" evidence="1">
    <location>
        <begin position="19"/>
        <end position="75"/>
    </location>
</feature>
<dbReference type="AlphaFoldDB" id="A0A0A9EU73"/>
<evidence type="ECO:0000256" key="1">
    <source>
        <dbReference type="SAM" id="SignalP"/>
    </source>
</evidence>
<sequence>MKCVGLLYLFIPLRPSLIEECEGLSRDHRIHFEGHHLNCYCCCQQKVHHRSSSPPEFEWLDCCSPPGQQLHQRRP</sequence>
<accession>A0A0A9EU73</accession>
<evidence type="ECO:0008006" key="3">
    <source>
        <dbReference type="Google" id="ProtNLM"/>
    </source>
</evidence>
<feature type="signal peptide" evidence="1">
    <location>
        <begin position="1"/>
        <end position="18"/>
    </location>
</feature>
<proteinExistence type="predicted"/>